<sequence>MIFVMQIQLLSIIFSGFSCSYHQNRIANGSQTNFWLKFSDLI</sequence>
<dbReference type="EMBL" id="GBRH01247337">
    <property type="protein sequence ID" value="JAD50558.1"/>
    <property type="molecule type" value="Transcribed_RNA"/>
</dbReference>
<evidence type="ECO:0000313" key="2">
    <source>
        <dbReference type="EMBL" id="JAD50558.1"/>
    </source>
</evidence>
<name>A0A0A9AL26_ARUDO</name>
<accession>A0A0A9AL26</accession>
<reference evidence="2" key="2">
    <citation type="journal article" date="2015" name="Data Brief">
        <title>Shoot transcriptome of the giant reed, Arundo donax.</title>
        <authorList>
            <person name="Barrero R.A."/>
            <person name="Guerrero F.D."/>
            <person name="Moolhuijzen P."/>
            <person name="Goolsby J.A."/>
            <person name="Tidwell J."/>
            <person name="Bellgard S.E."/>
            <person name="Bellgard M.I."/>
        </authorList>
    </citation>
    <scope>NUCLEOTIDE SEQUENCE</scope>
    <source>
        <tissue evidence="2">Shoot tissue taken approximately 20 cm above the soil surface</tissue>
    </source>
</reference>
<keyword evidence="1" id="KW-0732">Signal</keyword>
<evidence type="ECO:0000256" key="1">
    <source>
        <dbReference type="SAM" id="SignalP"/>
    </source>
</evidence>
<feature type="signal peptide" evidence="1">
    <location>
        <begin position="1"/>
        <end position="19"/>
    </location>
</feature>
<dbReference type="AlphaFoldDB" id="A0A0A9AL26"/>
<proteinExistence type="predicted"/>
<reference evidence="2" key="1">
    <citation type="submission" date="2014-09" db="EMBL/GenBank/DDBJ databases">
        <authorList>
            <person name="Magalhaes I.L.F."/>
            <person name="Oliveira U."/>
            <person name="Santos F.R."/>
            <person name="Vidigal T.H.D.A."/>
            <person name="Brescovit A.D."/>
            <person name="Santos A.J."/>
        </authorList>
    </citation>
    <scope>NUCLEOTIDE SEQUENCE</scope>
    <source>
        <tissue evidence="2">Shoot tissue taken approximately 20 cm above the soil surface</tissue>
    </source>
</reference>
<feature type="chain" id="PRO_5002042663" evidence="1">
    <location>
        <begin position="20"/>
        <end position="42"/>
    </location>
</feature>
<protein>
    <submittedName>
        <fullName evidence="2">Uncharacterized protein</fullName>
    </submittedName>
</protein>
<organism evidence="2">
    <name type="scientific">Arundo donax</name>
    <name type="common">Giant reed</name>
    <name type="synonym">Donax arundinaceus</name>
    <dbReference type="NCBI Taxonomy" id="35708"/>
    <lineage>
        <taxon>Eukaryota</taxon>
        <taxon>Viridiplantae</taxon>
        <taxon>Streptophyta</taxon>
        <taxon>Embryophyta</taxon>
        <taxon>Tracheophyta</taxon>
        <taxon>Spermatophyta</taxon>
        <taxon>Magnoliopsida</taxon>
        <taxon>Liliopsida</taxon>
        <taxon>Poales</taxon>
        <taxon>Poaceae</taxon>
        <taxon>PACMAD clade</taxon>
        <taxon>Arundinoideae</taxon>
        <taxon>Arundineae</taxon>
        <taxon>Arundo</taxon>
    </lineage>
</organism>